<dbReference type="AlphaFoldDB" id="A0A1X7HD35"/>
<proteinExistence type="inferred from homology"/>
<dbReference type="Pfam" id="PF08281">
    <property type="entry name" value="Sigma70_r4_2"/>
    <property type="match status" value="1"/>
</dbReference>
<evidence type="ECO:0000313" key="7">
    <source>
        <dbReference type="EMBL" id="SMF84217.1"/>
    </source>
</evidence>
<dbReference type="NCBIfam" id="TIGR02937">
    <property type="entry name" value="sigma70-ECF"/>
    <property type="match status" value="1"/>
</dbReference>
<dbReference type="PANTHER" id="PTHR43133">
    <property type="entry name" value="RNA POLYMERASE ECF-TYPE SIGMA FACTO"/>
    <property type="match status" value="1"/>
</dbReference>
<feature type="domain" description="HTH luxR-type" evidence="6">
    <location>
        <begin position="154"/>
        <end position="181"/>
    </location>
</feature>
<dbReference type="InterPro" id="IPR036388">
    <property type="entry name" value="WH-like_DNA-bd_sf"/>
</dbReference>
<dbReference type="Pfam" id="PF04542">
    <property type="entry name" value="Sigma70_r2"/>
    <property type="match status" value="1"/>
</dbReference>
<dbReference type="SUPFAM" id="SSF88946">
    <property type="entry name" value="Sigma2 domain of RNA polymerase sigma factors"/>
    <property type="match status" value="1"/>
</dbReference>
<keyword evidence="8" id="KW-1185">Reference proteome</keyword>
<dbReference type="SUPFAM" id="SSF88659">
    <property type="entry name" value="Sigma3 and sigma4 domains of RNA polymerase sigma factors"/>
    <property type="match status" value="1"/>
</dbReference>
<dbReference type="InterPro" id="IPR007627">
    <property type="entry name" value="RNA_pol_sigma70_r2"/>
</dbReference>
<dbReference type="Gene3D" id="1.10.10.10">
    <property type="entry name" value="Winged helix-like DNA-binding domain superfamily/Winged helix DNA-binding domain"/>
    <property type="match status" value="1"/>
</dbReference>
<dbReference type="InterPro" id="IPR000792">
    <property type="entry name" value="Tscrpt_reg_LuxR_C"/>
</dbReference>
<dbReference type="EMBL" id="LT840184">
    <property type="protein sequence ID" value="SMF84217.1"/>
    <property type="molecule type" value="Genomic_DNA"/>
</dbReference>
<dbReference type="PANTHER" id="PTHR43133:SF8">
    <property type="entry name" value="RNA POLYMERASE SIGMA FACTOR HI_1459-RELATED"/>
    <property type="match status" value="1"/>
</dbReference>
<dbReference type="GO" id="GO:0003677">
    <property type="term" value="F:DNA binding"/>
    <property type="evidence" value="ECO:0007669"/>
    <property type="project" value="UniProtKB-KW"/>
</dbReference>
<protein>
    <submittedName>
        <fullName evidence="7">RNA polymerase sigma-70 factor, ECF subfamily</fullName>
    </submittedName>
</protein>
<dbReference type="PROSITE" id="PS00622">
    <property type="entry name" value="HTH_LUXR_1"/>
    <property type="match status" value="1"/>
</dbReference>
<evidence type="ECO:0000256" key="2">
    <source>
        <dbReference type="ARBA" id="ARBA00023015"/>
    </source>
</evidence>
<dbReference type="Proteomes" id="UP000192940">
    <property type="component" value="Chromosome I"/>
</dbReference>
<keyword evidence="3" id="KW-0731">Sigma factor</keyword>
<comment type="similarity">
    <text evidence="1">Belongs to the sigma-70 factor family. ECF subfamily.</text>
</comment>
<organism evidence="7 8">
    <name type="scientific">Paenibacillus uliginis N3/975</name>
    <dbReference type="NCBI Taxonomy" id="1313296"/>
    <lineage>
        <taxon>Bacteria</taxon>
        <taxon>Bacillati</taxon>
        <taxon>Bacillota</taxon>
        <taxon>Bacilli</taxon>
        <taxon>Bacillales</taxon>
        <taxon>Paenibacillaceae</taxon>
        <taxon>Paenibacillus</taxon>
    </lineage>
</organism>
<name>A0A1X7HD35_9BACL</name>
<evidence type="ECO:0000256" key="3">
    <source>
        <dbReference type="ARBA" id="ARBA00023082"/>
    </source>
</evidence>
<evidence type="ECO:0000259" key="6">
    <source>
        <dbReference type="PROSITE" id="PS00622"/>
    </source>
</evidence>
<keyword evidence="2" id="KW-0805">Transcription regulation</keyword>
<dbReference type="InterPro" id="IPR014284">
    <property type="entry name" value="RNA_pol_sigma-70_dom"/>
</dbReference>
<dbReference type="InterPro" id="IPR013249">
    <property type="entry name" value="RNA_pol_sigma70_r4_t2"/>
</dbReference>
<dbReference type="InterPro" id="IPR039425">
    <property type="entry name" value="RNA_pol_sigma-70-like"/>
</dbReference>
<evidence type="ECO:0000256" key="4">
    <source>
        <dbReference type="ARBA" id="ARBA00023125"/>
    </source>
</evidence>
<reference evidence="7 8" key="1">
    <citation type="submission" date="2017-04" db="EMBL/GenBank/DDBJ databases">
        <authorList>
            <person name="Afonso C.L."/>
            <person name="Miller P.J."/>
            <person name="Scott M.A."/>
            <person name="Spackman E."/>
            <person name="Goraichik I."/>
            <person name="Dimitrov K.M."/>
            <person name="Suarez D.L."/>
            <person name="Swayne D.E."/>
        </authorList>
    </citation>
    <scope>NUCLEOTIDE SEQUENCE [LARGE SCALE GENOMIC DNA]</scope>
    <source>
        <strain evidence="7 8">N3/975</strain>
    </source>
</reference>
<keyword evidence="5" id="KW-0804">Transcription</keyword>
<gene>
    <name evidence="7" type="ORF">SAMN05661091_2553</name>
</gene>
<evidence type="ECO:0000256" key="1">
    <source>
        <dbReference type="ARBA" id="ARBA00010641"/>
    </source>
</evidence>
<dbReference type="Gene3D" id="1.10.1740.10">
    <property type="match status" value="1"/>
</dbReference>
<evidence type="ECO:0000256" key="5">
    <source>
        <dbReference type="ARBA" id="ARBA00023163"/>
    </source>
</evidence>
<sequence length="194" mass="22393">MEIAHVPTRICESTKVDIHDGFMSTEKFTQIYDMYYKRVYKYVCYRIHNHYSAEEICSHIFEVVISKYCTFSPEKSNFEVWLFAIARNSVADYFRSQKKKRVVLSLDAILDMVLPKSSPEEIVIQDDNNHALFKALTKLSDKERNIVAMKYAAGLKNSEIAELLGVSGSNIGVVVYRILKKLQKELVKGGFKFE</sequence>
<accession>A0A1X7HD35</accession>
<dbReference type="RefSeq" id="WP_210190667.1">
    <property type="nucleotide sequence ID" value="NZ_LT840184.1"/>
</dbReference>
<dbReference type="CDD" id="cd06171">
    <property type="entry name" value="Sigma70_r4"/>
    <property type="match status" value="1"/>
</dbReference>
<dbReference type="InterPro" id="IPR013325">
    <property type="entry name" value="RNA_pol_sigma_r2"/>
</dbReference>
<dbReference type="InterPro" id="IPR013324">
    <property type="entry name" value="RNA_pol_sigma_r3/r4-like"/>
</dbReference>
<dbReference type="GO" id="GO:0016987">
    <property type="term" value="F:sigma factor activity"/>
    <property type="evidence" value="ECO:0007669"/>
    <property type="project" value="UniProtKB-KW"/>
</dbReference>
<keyword evidence="4" id="KW-0238">DNA-binding</keyword>
<dbReference type="STRING" id="1313296.SAMN05661091_2553"/>
<evidence type="ECO:0000313" key="8">
    <source>
        <dbReference type="Proteomes" id="UP000192940"/>
    </source>
</evidence>
<dbReference type="GO" id="GO:0006352">
    <property type="term" value="P:DNA-templated transcription initiation"/>
    <property type="evidence" value="ECO:0007669"/>
    <property type="project" value="InterPro"/>
</dbReference>